<proteinExistence type="predicted"/>
<evidence type="ECO:0000313" key="1">
    <source>
        <dbReference type="EMBL" id="RNA33414.1"/>
    </source>
</evidence>
<evidence type="ECO:0000313" key="2">
    <source>
        <dbReference type="Proteomes" id="UP000276133"/>
    </source>
</evidence>
<gene>
    <name evidence="1" type="ORF">BpHYR1_048505</name>
</gene>
<reference evidence="1 2" key="1">
    <citation type="journal article" date="2018" name="Sci. Rep.">
        <title>Genomic signatures of local adaptation to the degree of environmental predictability in rotifers.</title>
        <authorList>
            <person name="Franch-Gras L."/>
            <person name="Hahn C."/>
            <person name="Garcia-Roger E.M."/>
            <person name="Carmona M.J."/>
            <person name="Serra M."/>
            <person name="Gomez A."/>
        </authorList>
    </citation>
    <scope>NUCLEOTIDE SEQUENCE [LARGE SCALE GENOMIC DNA]</scope>
    <source>
        <strain evidence="1">HYR1</strain>
    </source>
</reference>
<organism evidence="1 2">
    <name type="scientific">Brachionus plicatilis</name>
    <name type="common">Marine rotifer</name>
    <name type="synonym">Brachionus muelleri</name>
    <dbReference type="NCBI Taxonomy" id="10195"/>
    <lineage>
        <taxon>Eukaryota</taxon>
        <taxon>Metazoa</taxon>
        <taxon>Spiralia</taxon>
        <taxon>Gnathifera</taxon>
        <taxon>Rotifera</taxon>
        <taxon>Eurotatoria</taxon>
        <taxon>Monogononta</taxon>
        <taxon>Pseudotrocha</taxon>
        <taxon>Ploima</taxon>
        <taxon>Brachionidae</taxon>
        <taxon>Brachionus</taxon>
    </lineage>
</organism>
<keyword evidence="2" id="KW-1185">Reference proteome</keyword>
<dbReference type="Proteomes" id="UP000276133">
    <property type="component" value="Unassembled WGS sequence"/>
</dbReference>
<protein>
    <submittedName>
        <fullName evidence="1">Uncharacterized protein</fullName>
    </submittedName>
</protein>
<dbReference type="AlphaFoldDB" id="A0A3M7SC66"/>
<comment type="caution">
    <text evidence="1">The sequence shown here is derived from an EMBL/GenBank/DDBJ whole genome shotgun (WGS) entry which is preliminary data.</text>
</comment>
<sequence>MKSLFLIFLNEPNFFIYLFNCIELKCPQSRFDNPRDIYNVLKIILYNVNTESEQKPIIHKLVLPYNMIYALSGGMVFNVCLFHFRSLVI</sequence>
<dbReference type="EMBL" id="REGN01001644">
    <property type="protein sequence ID" value="RNA33414.1"/>
    <property type="molecule type" value="Genomic_DNA"/>
</dbReference>
<accession>A0A3M7SC66</accession>
<name>A0A3M7SC66_BRAPC</name>